<evidence type="ECO:0000313" key="4">
    <source>
        <dbReference type="Proteomes" id="UP000004995"/>
    </source>
</evidence>
<sequence length="39" mass="4629">MPYWFMYRFSKISSNNFYVETEMIGVGLHHCWSKLAAAL</sequence>
<evidence type="ECO:0000313" key="3">
    <source>
        <dbReference type="EnsemblPlants" id="KQL11004"/>
    </source>
</evidence>
<protein>
    <recommendedName>
        <fullName evidence="1">Biopterin-dependent aromatic amino acid hydroxylase family profile domain-containing protein</fullName>
    </recommendedName>
</protein>
<proteinExistence type="predicted"/>
<dbReference type="Proteomes" id="UP000004995">
    <property type="component" value="Unassembled WGS sequence"/>
</dbReference>
<accession>K3Y4G9</accession>
<dbReference type="EMBL" id="CM003531">
    <property type="protein sequence ID" value="RCV21963.1"/>
    <property type="molecule type" value="Genomic_DNA"/>
</dbReference>
<dbReference type="HOGENOM" id="CLU_3320942_0_0_1"/>
<feature type="domain" description="Biopterin-dependent aromatic amino acid hydroxylase family profile" evidence="1">
    <location>
        <begin position="1"/>
        <end position="39"/>
    </location>
</feature>
<dbReference type="InterPro" id="IPR019774">
    <property type="entry name" value="Aromatic-AA_hydroxylase_C"/>
</dbReference>
<reference evidence="2 4" key="1">
    <citation type="journal article" date="2012" name="Nat. Biotechnol.">
        <title>Reference genome sequence of the model plant Setaria.</title>
        <authorList>
            <person name="Bennetzen J.L."/>
            <person name="Schmutz J."/>
            <person name="Wang H."/>
            <person name="Percifield R."/>
            <person name="Hawkins J."/>
            <person name="Pontaroli A.C."/>
            <person name="Estep M."/>
            <person name="Feng L."/>
            <person name="Vaughn J.N."/>
            <person name="Grimwood J."/>
            <person name="Jenkins J."/>
            <person name="Barry K."/>
            <person name="Lindquist E."/>
            <person name="Hellsten U."/>
            <person name="Deshpande S."/>
            <person name="Wang X."/>
            <person name="Wu X."/>
            <person name="Mitros T."/>
            <person name="Triplett J."/>
            <person name="Yang X."/>
            <person name="Ye C.Y."/>
            <person name="Mauro-Herrera M."/>
            <person name="Wang L."/>
            <person name="Li P."/>
            <person name="Sharma M."/>
            <person name="Sharma R."/>
            <person name="Ronald P.C."/>
            <person name="Panaud O."/>
            <person name="Kellogg E.A."/>
            <person name="Brutnell T.P."/>
            <person name="Doust A.N."/>
            <person name="Tuskan G.A."/>
            <person name="Rokhsar D."/>
            <person name="Devos K.M."/>
        </authorList>
    </citation>
    <scope>NUCLEOTIDE SEQUENCE [LARGE SCALE GENOMIC DNA]</scope>
    <source>
        <strain evidence="4">cv. Yugu1</strain>
        <strain evidence="2">Yugu1</strain>
    </source>
</reference>
<evidence type="ECO:0000259" key="1">
    <source>
        <dbReference type="PROSITE" id="PS51410"/>
    </source>
</evidence>
<dbReference type="GO" id="GO:0016714">
    <property type="term" value="F:oxidoreductase activity, acting on paired donors, with incorporation or reduction of molecular oxygen, reduced pteridine as one donor, and incorporation of one atom of oxygen"/>
    <property type="evidence" value="ECO:0007669"/>
    <property type="project" value="InterPro"/>
</dbReference>
<gene>
    <name evidence="2" type="ORF">SETIT_4G181600v2</name>
</gene>
<dbReference type="EMBL" id="AGNK02002556">
    <property type="status" value="NOT_ANNOTATED_CDS"/>
    <property type="molecule type" value="Genomic_DNA"/>
</dbReference>
<reference evidence="2" key="2">
    <citation type="submission" date="2015-07" db="EMBL/GenBank/DDBJ databases">
        <authorList>
            <person name="Noorani M."/>
        </authorList>
    </citation>
    <scope>NUCLEOTIDE SEQUENCE</scope>
    <source>
        <strain evidence="2">Yugu1</strain>
    </source>
</reference>
<dbReference type="EnsemblPlants" id="KQL11004">
    <property type="protein sequence ID" value="KQL11004"/>
    <property type="gene ID" value="SETIT_009107mg"/>
</dbReference>
<name>K3Y4G9_SETIT</name>
<dbReference type="PROSITE" id="PS51410">
    <property type="entry name" value="BH4_AAA_HYDROXYL_2"/>
    <property type="match status" value="1"/>
</dbReference>
<evidence type="ECO:0000313" key="2">
    <source>
        <dbReference type="EMBL" id="RCV21963.1"/>
    </source>
</evidence>
<keyword evidence="4" id="KW-1185">Reference proteome</keyword>
<organism evidence="2">
    <name type="scientific">Setaria italica</name>
    <name type="common">Foxtail millet</name>
    <name type="synonym">Panicum italicum</name>
    <dbReference type="NCBI Taxonomy" id="4555"/>
    <lineage>
        <taxon>Eukaryota</taxon>
        <taxon>Viridiplantae</taxon>
        <taxon>Streptophyta</taxon>
        <taxon>Embryophyta</taxon>
        <taxon>Tracheophyta</taxon>
        <taxon>Spermatophyta</taxon>
        <taxon>Magnoliopsida</taxon>
        <taxon>Liliopsida</taxon>
        <taxon>Poales</taxon>
        <taxon>Poaceae</taxon>
        <taxon>PACMAD clade</taxon>
        <taxon>Panicoideae</taxon>
        <taxon>Panicodae</taxon>
        <taxon>Paniceae</taxon>
        <taxon>Cenchrinae</taxon>
        <taxon>Setaria</taxon>
    </lineage>
</organism>
<dbReference type="AlphaFoldDB" id="K3Y4G9"/>
<dbReference type="Gramene" id="KQL11004">
    <property type="protein sequence ID" value="KQL11004"/>
    <property type="gene ID" value="SETIT_009107mg"/>
</dbReference>
<reference evidence="3" key="3">
    <citation type="submission" date="2018-08" db="UniProtKB">
        <authorList>
            <consortium name="EnsemblPlants"/>
        </authorList>
    </citation>
    <scope>IDENTIFICATION</scope>
    <source>
        <strain evidence="3">Yugu1</strain>
    </source>
</reference>